<name>A0A1G7PNJ4_9SPHI</name>
<proteinExistence type="predicted"/>
<feature type="transmembrane region" description="Helical" evidence="1">
    <location>
        <begin position="152"/>
        <end position="172"/>
    </location>
</feature>
<feature type="transmembrane region" description="Helical" evidence="1">
    <location>
        <begin position="38"/>
        <end position="60"/>
    </location>
</feature>
<keyword evidence="3" id="KW-1185">Reference proteome</keyword>
<keyword evidence="1" id="KW-1133">Transmembrane helix</keyword>
<dbReference type="EMBL" id="FNCG01000001">
    <property type="protein sequence ID" value="SDF87807.1"/>
    <property type="molecule type" value="Genomic_DNA"/>
</dbReference>
<feature type="transmembrane region" description="Helical" evidence="1">
    <location>
        <begin position="107"/>
        <end position="131"/>
    </location>
</feature>
<dbReference type="Pfam" id="PF04238">
    <property type="entry name" value="DUF420"/>
    <property type="match status" value="1"/>
</dbReference>
<gene>
    <name evidence="2" type="ORF">SAMN05192573_101621</name>
</gene>
<evidence type="ECO:0000313" key="3">
    <source>
        <dbReference type="Proteomes" id="UP000199705"/>
    </source>
</evidence>
<dbReference type="RefSeq" id="WP_091162807.1">
    <property type="nucleotide sequence ID" value="NZ_FNCG01000001.1"/>
</dbReference>
<keyword evidence="1" id="KW-0812">Transmembrane</keyword>
<dbReference type="PANTHER" id="PTHR37692">
    <property type="entry name" value="HYPOTHETICAL MEMBRANE SPANNING PROTEIN"/>
    <property type="match status" value="1"/>
</dbReference>
<dbReference type="STRING" id="551996.SAMN05192573_101621"/>
<reference evidence="3" key="1">
    <citation type="submission" date="2016-10" db="EMBL/GenBank/DDBJ databases">
        <authorList>
            <person name="Varghese N."/>
            <person name="Submissions S."/>
        </authorList>
    </citation>
    <scope>NUCLEOTIDE SEQUENCE [LARGE SCALE GENOMIC DNA]</scope>
    <source>
        <strain evidence="3">Gh-67</strain>
    </source>
</reference>
<feature type="transmembrane region" description="Helical" evidence="1">
    <location>
        <begin position="72"/>
        <end position="92"/>
    </location>
</feature>
<accession>A0A1G7PNJ4</accession>
<dbReference type="InterPro" id="IPR007352">
    <property type="entry name" value="DUF420"/>
</dbReference>
<organism evidence="2 3">
    <name type="scientific">Mucilaginibacter gossypii</name>
    <dbReference type="NCBI Taxonomy" id="551996"/>
    <lineage>
        <taxon>Bacteria</taxon>
        <taxon>Pseudomonadati</taxon>
        <taxon>Bacteroidota</taxon>
        <taxon>Sphingobacteriia</taxon>
        <taxon>Sphingobacteriales</taxon>
        <taxon>Sphingobacteriaceae</taxon>
        <taxon>Mucilaginibacter</taxon>
    </lineage>
</organism>
<evidence type="ECO:0000313" key="2">
    <source>
        <dbReference type="EMBL" id="SDF87807.1"/>
    </source>
</evidence>
<protein>
    <submittedName>
        <fullName evidence="2">Putative membrane protein</fullName>
    </submittedName>
</protein>
<keyword evidence="1" id="KW-0472">Membrane</keyword>
<sequence>MKNYQRWIWALALAINGLIALSAFLPKAALPGGIKIMLLPQINAILNGLTFVALLAALIAIRRKRRDWHRRFIGIAFTATSLFLISYLAYHFTTPSTRYGGKGTLQYVYYFILTTHILLAIIIVPLAIYTIALALKDEINRHHKVARWTMPIWLYVSLTGVIVYLMISPYYAH</sequence>
<dbReference type="Proteomes" id="UP000199705">
    <property type="component" value="Unassembled WGS sequence"/>
</dbReference>
<feature type="transmembrane region" description="Helical" evidence="1">
    <location>
        <begin position="7"/>
        <end position="26"/>
    </location>
</feature>
<evidence type="ECO:0000256" key="1">
    <source>
        <dbReference type="SAM" id="Phobius"/>
    </source>
</evidence>
<dbReference type="PANTHER" id="PTHR37692:SF1">
    <property type="entry name" value="DUF420 DOMAIN-CONTAINING PROTEIN"/>
    <property type="match status" value="1"/>
</dbReference>
<dbReference type="AlphaFoldDB" id="A0A1G7PNJ4"/>